<accession>A0ACC2R607</accession>
<proteinExistence type="predicted"/>
<dbReference type="Proteomes" id="UP001231649">
    <property type="component" value="Chromosome 5"/>
</dbReference>
<sequence>MLLRELLLILPLVVAVTVGQANRGYDYSGTSNVRYQRPEPTYGQPHFVLPGRSMPAGRPVAAVPVQPIVTAAPETLAVSSAPVAPAVTDAPAIPAAPVVSDDDAVHTAPAPVIDGPVSATYHPEPRPLYYPVNRPLLPPRLIPSAPPVTAPPQPIETVAPQLPVTEAEPLVPPSEAPRLVEEEQKPIPIHPTEKYEVTTSQPGDVIKFFIIPAPVTEIAPKPSRLPEPVLQPEPVIQPEPIQEPEPIRVSEPITEPEPPIQPVAILEPKPIADHVQPEPSAQPEPSVQPEPIAQPEPIQPQPIPQAETIALPEPILQPQPVLQPAVFPEREAAPLLKPKARPINNIRLNPPQSDKPVAIPPLLPKPESVREVTFGRPSQTTLPPVIYYTTPARTMATQPPPVFTERTHPEVLVTIQPHPLVTQAPGLLKSDFQCIEGNGYYSVEHECDTYIECKSNRAMKYACPDGLHFNPAAKHFEYPCAYPSEVKCLAGYLEQTPKATDRCPNQYGFYSMNDGDCSKFIMCQEGLATIMDCPMGLVFNSQTSTCDWPANVPQCNPNVFKDITCPEPPKDENGNISDIIYKYRYGQQCKLYVACQLGRPRLLSCDRGLAFDHTSQACIDEDYVTDCAVPYTNK</sequence>
<organism evidence="1 2">
    <name type="scientific">Mythimna loreyi</name>
    <dbReference type="NCBI Taxonomy" id="667449"/>
    <lineage>
        <taxon>Eukaryota</taxon>
        <taxon>Metazoa</taxon>
        <taxon>Ecdysozoa</taxon>
        <taxon>Arthropoda</taxon>
        <taxon>Hexapoda</taxon>
        <taxon>Insecta</taxon>
        <taxon>Pterygota</taxon>
        <taxon>Neoptera</taxon>
        <taxon>Endopterygota</taxon>
        <taxon>Lepidoptera</taxon>
        <taxon>Glossata</taxon>
        <taxon>Ditrysia</taxon>
        <taxon>Noctuoidea</taxon>
        <taxon>Noctuidae</taxon>
        <taxon>Noctuinae</taxon>
        <taxon>Hadenini</taxon>
        <taxon>Mythimna</taxon>
    </lineage>
</organism>
<comment type="caution">
    <text evidence="1">The sequence shown here is derived from an EMBL/GenBank/DDBJ whole genome shotgun (WGS) entry which is preliminary data.</text>
</comment>
<reference evidence="1" key="1">
    <citation type="submission" date="2023-03" db="EMBL/GenBank/DDBJ databases">
        <title>Chromosome-level genomes of two armyworms, Mythimna separata and Mythimna loreyi, provide insights into the biosynthesis and reception of sex pheromones.</title>
        <authorList>
            <person name="Zhao H."/>
        </authorList>
    </citation>
    <scope>NUCLEOTIDE SEQUENCE</scope>
    <source>
        <strain evidence="1">BeijingLab</strain>
    </source>
</reference>
<evidence type="ECO:0000313" key="2">
    <source>
        <dbReference type="Proteomes" id="UP001231649"/>
    </source>
</evidence>
<dbReference type="EMBL" id="CM056781">
    <property type="protein sequence ID" value="KAJ8734669.1"/>
    <property type="molecule type" value="Genomic_DNA"/>
</dbReference>
<keyword evidence="2" id="KW-1185">Reference proteome</keyword>
<evidence type="ECO:0000313" key="1">
    <source>
        <dbReference type="EMBL" id="KAJ8734669.1"/>
    </source>
</evidence>
<protein>
    <submittedName>
        <fullName evidence="1">Uncharacterized protein</fullName>
    </submittedName>
</protein>
<name>A0ACC2R607_9NEOP</name>
<gene>
    <name evidence="1" type="ORF">PYW08_013919</name>
</gene>